<gene>
    <name evidence="8" type="ORF">ACFFTU_22970</name>
</gene>
<keyword evidence="4 5" id="KW-0067">ATP-binding</keyword>
<dbReference type="RefSeq" id="WP_345220443.1">
    <property type="nucleotide sequence ID" value="NZ_BAAAXE010000013.1"/>
</dbReference>
<sequence length="639" mass="66536">MDALRAEDPARVGPFRLLARLGAGGMGRVFLARSAGGRTVAVKLVQPDLAQQPAFRERFAREVAAARRAGGLWTAEVIDADTEAEVPWVATAYVPGPSLRDVVGREFGPLPPDTVRVLAHGLAQALEAIHAGGLVHRDLKPSNVLLAVQGPRIIDFGIARALDAVTGEGALTLTGTGELLGSPGFMSPEQVRGERVGTASDIFCLGSLLAYAASGTQPFGDGASGAHSVMFRIAHDEPRLPGAEDLPEDLAGLVRACLRKDPAARPAAATIAAHLSPPPGPWLPAGVLALIGERNAELLDFEVRGTAGDEERAAVSPTPPAPPEGTGTPDSPTAAPPRRRHRAVLAVCAVLALAAGGAFAAHQARDKETPGAAGGGASPSPTRPAQDAGAVPAAFLGAWEGVVRGDQDMPSETRRIELAQGRAGDKAGTYVQVGPDLLCMGRSVLVSASADAVELGESNVTTGVPAKRCAPAARQTLTLRSADVLEWRSGQLTATLKRAKAGPEAVPARFVGVWQSVPFKELPREQQDRYRTTLTVSQGPVGAPLVRIDETMPRTDAEGSPLPGDVLCVKTATVGGAGNLLVLGPMTLDRDTSDQQCPRDTTSRNLRIIRHEGKELLQDFSMGTDSEPGQFTRKWGAGG</sequence>
<protein>
    <submittedName>
        <fullName evidence="8">Serine/threonine-protein kinase</fullName>
        <ecNumber evidence="8">2.7.11.1</ecNumber>
    </submittedName>
</protein>
<dbReference type="SMART" id="SM00220">
    <property type="entry name" value="S_TKc"/>
    <property type="match status" value="1"/>
</dbReference>
<dbReference type="EC" id="2.7.11.1" evidence="8"/>
<dbReference type="Proteomes" id="UP001589718">
    <property type="component" value="Unassembled WGS sequence"/>
</dbReference>
<evidence type="ECO:0000313" key="8">
    <source>
        <dbReference type="EMBL" id="MFB9522810.1"/>
    </source>
</evidence>
<keyword evidence="9" id="KW-1185">Reference proteome</keyword>
<dbReference type="CDD" id="cd14014">
    <property type="entry name" value="STKc_PknB_like"/>
    <property type="match status" value="1"/>
</dbReference>
<evidence type="ECO:0000256" key="3">
    <source>
        <dbReference type="ARBA" id="ARBA00022777"/>
    </source>
</evidence>
<dbReference type="PROSITE" id="PS00107">
    <property type="entry name" value="PROTEIN_KINASE_ATP"/>
    <property type="match status" value="1"/>
</dbReference>
<feature type="domain" description="Protein kinase" evidence="7">
    <location>
        <begin position="15"/>
        <end position="283"/>
    </location>
</feature>
<keyword evidence="1 8" id="KW-0808">Transferase</keyword>
<dbReference type="SUPFAM" id="SSF56112">
    <property type="entry name" value="Protein kinase-like (PK-like)"/>
    <property type="match status" value="1"/>
</dbReference>
<evidence type="ECO:0000256" key="6">
    <source>
        <dbReference type="SAM" id="MobiDB-lite"/>
    </source>
</evidence>
<evidence type="ECO:0000256" key="5">
    <source>
        <dbReference type="PROSITE-ProRule" id="PRU10141"/>
    </source>
</evidence>
<dbReference type="PROSITE" id="PS00108">
    <property type="entry name" value="PROTEIN_KINASE_ST"/>
    <property type="match status" value="1"/>
</dbReference>
<dbReference type="InterPro" id="IPR011009">
    <property type="entry name" value="Kinase-like_dom_sf"/>
</dbReference>
<evidence type="ECO:0000256" key="2">
    <source>
        <dbReference type="ARBA" id="ARBA00022741"/>
    </source>
</evidence>
<name>A0ABV5PHW9_STRCM</name>
<dbReference type="InterPro" id="IPR000719">
    <property type="entry name" value="Prot_kinase_dom"/>
</dbReference>
<dbReference type="EMBL" id="JBHMCR010000013">
    <property type="protein sequence ID" value="MFB9522810.1"/>
    <property type="molecule type" value="Genomic_DNA"/>
</dbReference>
<dbReference type="PANTHER" id="PTHR43289">
    <property type="entry name" value="MITOGEN-ACTIVATED PROTEIN KINASE KINASE KINASE 20-RELATED"/>
    <property type="match status" value="1"/>
</dbReference>
<reference evidence="8 9" key="1">
    <citation type="submission" date="2024-09" db="EMBL/GenBank/DDBJ databases">
        <authorList>
            <person name="Sun Q."/>
            <person name="Mori K."/>
        </authorList>
    </citation>
    <scope>NUCLEOTIDE SEQUENCE [LARGE SCALE GENOMIC DNA]</scope>
    <source>
        <strain evidence="8 9">JCM 4362</strain>
    </source>
</reference>
<feature type="binding site" evidence="5">
    <location>
        <position position="43"/>
    </location>
    <ligand>
        <name>ATP</name>
        <dbReference type="ChEBI" id="CHEBI:30616"/>
    </ligand>
</feature>
<feature type="compositionally biased region" description="Low complexity" evidence="6">
    <location>
        <begin position="324"/>
        <end position="333"/>
    </location>
</feature>
<dbReference type="InterPro" id="IPR017441">
    <property type="entry name" value="Protein_kinase_ATP_BS"/>
</dbReference>
<evidence type="ECO:0000259" key="7">
    <source>
        <dbReference type="PROSITE" id="PS50011"/>
    </source>
</evidence>
<evidence type="ECO:0000313" key="9">
    <source>
        <dbReference type="Proteomes" id="UP001589718"/>
    </source>
</evidence>
<evidence type="ECO:0000256" key="1">
    <source>
        <dbReference type="ARBA" id="ARBA00022679"/>
    </source>
</evidence>
<evidence type="ECO:0000256" key="4">
    <source>
        <dbReference type="ARBA" id="ARBA00022840"/>
    </source>
</evidence>
<keyword evidence="2 5" id="KW-0547">Nucleotide-binding</keyword>
<feature type="region of interest" description="Disordered" evidence="6">
    <location>
        <begin position="364"/>
        <end position="388"/>
    </location>
</feature>
<dbReference type="Gene3D" id="3.30.200.20">
    <property type="entry name" value="Phosphorylase Kinase, domain 1"/>
    <property type="match status" value="1"/>
</dbReference>
<organism evidence="8 9">
    <name type="scientific">Streptomyces cremeus</name>
    <dbReference type="NCBI Taxonomy" id="66881"/>
    <lineage>
        <taxon>Bacteria</taxon>
        <taxon>Bacillati</taxon>
        <taxon>Actinomycetota</taxon>
        <taxon>Actinomycetes</taxon>
        <taxon>Kitasatosporales</taxon>
        <taxon>Streptomycetaceae</taxon>
        <taxon>Streptomyces</taxon>
    </lineage>
</organism>
<dbReference type="GO" id="GO:0004674">
    <property type="term" value="F:protein serine/threonine kinase activity"/>
    <property type="evidence" value="ECO:0007669"/>
    <property type="project" value="UniProtKB-EC"/>
</dbReference>
<dbReference type="Gene3D" id="1.10.510.10">
    <property type="entry name" value="Transferase(Phosphotransferase) domain 1"/>
    <property type="match status" value="1"/>
</dbReference>
<dbReference type="Pfam" id="PF00069">
    <property type="entry name" value="Pkinase"/>
    <property type="match status" value="1"/>
</dbReference>
<keyword evidence="3 8" id="KW-0418">Kinase</keyword>
<dbReference type="PROSITE" id="PS50011">
    <property type="entry name" value="PROTEIN_KINASE_DOM"/>
    <property type="match status" value="1"/>
</dbReference>
<dbReference type="InterPro" id="IPR008271">
    <property type="entry name" value="Ser/Thr_kinase_AS"/>
</dbReference>
<accession>A0ABV5PHW9</accession>
<dbReference type="PANTHER" id="PTHR43289:SF34">
    <property type="entry name" value="SERINE_THREONINE-PROTEIN KINASE YBDM-RELATED"/>
    <property type="match status" value="1"/>
</dbReference>
<proteinExistence type="predicted"/>
<comment type="caution">
    <text evidence="8">The sequence shown here is derived from an EMBL/GenBank/DDBJ whole genome shotgun (WGS) entry which is preliminary data.</text>
</comment>
<feature type="region of interest" description="Disordered" evidence="6">
    <location>
        <begin position="307"/>
        <end position="339"/>
    </location>
</feature>